<dbReference type="Pfam" id="PF19313">
    <property type="entry name" value="DUF5916"/>
    <property type="match status" value="1"/>
</dbReference>
<dbReference type="CDD" id="cd09618">
    <property type="entry name" value="CBM9_like_2"/>
    <property type="match status" value="1"/>
</dbReference>
<feature type="chain" id="PRO_5036905934" evidence="1">
    <location>
        <begin position="21"/>
        <end position="825"/>
    </location>
</feature>
<keyword evidence="1" id="KW-0732">Signal</keyword>
<dbReference type="InterPro" id="IPR045670">
    <property type="entry name" value="DUF5916"/>
</dbReference>
<name>A0A937DHJ5_9BACT</name>
<dbReference type="SUPFAM" id="SSF49344">
    <property type="entry name" value="CBD9-like"/>
    <property type="match status" value="1"/>
</dbReference>
<dbReference type="RefSeq" id="WP_201917275.1">
    <property type="nucleotide sequence ID" value="NZ_JAERQG010000001.1"/>
</dbReference>
<protein>
    <submittedName>
        <fullName evidence="3">Carbohydrate binding family 9 domain-containing protein</fullName>
    </submittedName>
</protein>
<dbReference type="AlphaFoldDB" id="A0A937DHJ5"/>
<evidence type="ECO:0000256" key="1">
    <source>
        <dbReference type="SAM" id="SignalP"/>
    </source>
</evidence>
<keyword evidence="4" id="KW-1185">Reference proteome</keyword>
<evidence type="ECO:0000313" key="4">
    <source>
        <dbReference type="Proteomes" id="UP000642920"/>
    </source>
</evidence>
<evidence type="ECO:0000259" key="2">
    <source>
        <dbReference type="Pfam" id="PF19313"/>
    </source>
</evidence>
<dbReference type="EMBL" id="JAERQG010000001">
    <property type="protein sequence ID" value="MBL0764060.1"/>
    <property type="molecule type" value="Genomic_DNA"/>
</dbReference>
<feature type="domain" description="DUF5916" evidence="2">
    <location>
        <begin position="237"/>
        <end position="817"/>
    </location>
</feature>
<organism evidence="3 4">
    <name type="scientific">Marivirga atlantica</name>
    <dbReference type="NCBI Taxonomy" id="1548457"/>
    <lineage>
        <taxon>Bacteria</taxon>
        <taxon>Pseudomonadati</taxon>
        <taxon>Bacteroidota</taxon>
        <taxon>Cytophagia</taxon>
        <taxon>Cytophagales</taxon>
        <taxon>Marivirgaceae</taxon>
        <taxon>Marivirga</taxon>
    </lineage>
</organism>
<gene>
    <name evidence="3" type="ORF">JKP34_02275</name>
</gene>
<reference evidence="3" key="1">
    <citation type="submission" date="2021-01" db="EMBL/GenBank/DDBJ databases">
        <title>Marivirga sp. nov., isolated from intertidal surface sediments.</title>
        <authorList>
            <person name="Zhang M."/>
        </authorList>
    </citation>
    <scope>NUCLEOTIDE SEQUENCE</scope>
    <source>
        <strain evidence="3">SM1354</strain>
    </source>
</reference>
<feature type="signal peptide" evidence="1">
    <location>
        <begin position="1"/>
        <end position="20"/>
    </location>
</feature>
<comment type="caution">
    <text evidence="3">The sequence shown here is derived from an EMBL/GenBank/DDBJ whole genome shotgun (WGS) entry which is preliminary data.</text>
</comment>
<dbReference type="Gene3D" id="2.60.40.1190">
    <property type="match status" value="1"/>
</dbReference>
<evidence type="ECO:0000313" key="3">
    <source>
        <dbReference type="EMBL" id="MBL0764060.1"/>
    </source>
</evidence>
<dbReference type="Proteomes" id="UP000642920">
    <property type="component" value="Unassembled WGS sequence"/>
</dbReference>
<accession>A0A937DHJ5</accession>
<sequence length="825" mass="94882">MKKLRFITTILLSLTLQVQAQEEEKKEYLTKKSMSANSVESTPKIDGYFDDDFWKEQTFESYQFVRFLPNNGTLSNQQTAVKIAYNDFGIYIAAKLYDDSKEGVKKELGIRDDDSRNTDQFGILFDTYQKGQNAFYFKVSAAGVQTDILTSRNSQDYNWDAVWRSAVQITTEGWQVEIEIPYAAIRFAQADEQEWNINIMRKIQRLNETAYWSYVDNSIDGLINQSGTLTGLYNLKPPLRLSLSPYITGYINKAGDESNLTGTIGADLKYGINESFTLDMTLIPDFGQVVSDNLIYNLGPFEVYYSENRPFFTEGIELFNRGNVFYSRRVGQSFGELNIEDQDTVVSAPNSAPLINATKLTGRTKNGTGLGLFNAVTNRTFAEVRDTVTGEIRKVQVDDLTNFNAVVIDQNLKNNSSVSLINTNVQRLDGGRDANVIAGDFNLRDKTNTYQLSGGGAYNYISSDTGKISDGHTYNASLAKISGNYQFDIGFNVENDTYNPNDFGFLSSPNEVFYYAWGGYRQFQPTGIFNEYSYWLGVDYSQLYAPRSYQRLGTSTEFWGQLKNFHEVYVNFNYRPLRSFDYFEPRVDGKKYFRTWNYNTNFNYSTDGRKRLQLNFNFGVWQAPDRNQFDYWYGLSPRFRVNNKLSTSYSVSYNKQNSSIGYAIASNDELGSDDMIYFGERDISVLSNLWQVNYTINNKMGFNFRLRHYWSKVDYFNYFQLMNDGDIRDIAYNGRPTAEHEQEIDDTNYNAFSIDAVYSWQIAPGSFVNIVYKDNLQESNELVNLNYGENLNSIFSTTHYQSLSCRLIFYLDYATIARNLRNKKG</sequence>
<proteinExistence type="predicted"/>